<organism evidence="2 3">
    <name type="scientific">Pleurodeles waltl</name>
    <name type="common">Iberian ribbed newt</name>
    <dbReference type="NCBI Taxonomy" id="8319"/>
    <lineage>
        <taxon>Eukaryota</taxon>
        <taxon>Metazoa</taxon>
        <taxon>Chordata</taxon>
        <taxon>Craniata</taxon>
        <taxon>Vertebrata</taxon>
        <taxon>Euteleostomi</taxon>
        <taxon>Amphibia</taxon>
        <taxon>Batrachia</taxon>
        <taxon>Caudata</taxon>
        <taxon>Salamandroidea</taxon>
        <taxon>Salamandridae</taxon>
        <taxon>Pleurodelinae</taxon>
        <taxon>Pleurodeles</taxon>
    </lineage>
</organism>
<evidence type="ECO:0000256" key="1">
    <source>
        <dbReference type="SAM" id="MobiDB-lite"/>
    </source>
</evidence>
<accession>A0AAV7VW29</accession>
<reference evidence="2" key="1">
    <citation type="journal article" date="2022" name="bioRxiv">
        <title>Sequencing and chromosome-scale assembly of the giantPleurodeles waltlgenome.</title>
        <authorList>
            <person name="Brown T."/>
            <person name="Elewa A."/>
            <person name="Iarovenko S."/>
            <person name="Subramanian E."/>
            <person name="Araus A.J."/>
            <person name="Petzold A."/>
            <person name="Susuki M."/>
            <person name="Suzuki K.-i.T."/>
            <person name="Hayashi T."/>
            <person name="Toyoda A."/>
            <person name="Oliveira C."/>
            <person name="Osipova E."/>
            <person name="Leigh N.D."/>
            <person name="Simon A."/>
            <person name="Yun M.H."/>
        </authorList>
    </citation>
    <scope>NUCLEOTIDE SEQUENCE</scope>
    <source>
        <strain evidence="2">20211129_DDA</strain>
        <tissue evidence="2">Liver</tissue>
    </source>
</reference>
<evidence type="ECO:0000313" key="2">
    <source>
        <dbReference type="EMBL" id="KAJ1204820.1"/>
    </source>
</evidence>
<dbReference type="AlphaFoldDB" id="A0AAV7VW29"/>
<dbReference type="EMBL" id="JANPWB010000002">
    <property type="protein sequence ID" value="KAJ1204820.1"/>
    <property type="molecule type" value="Genomic_DNA"/>
</dbReference>
<proteinExistence type="predicted"/>
<comment type="caution">
    <text evidence="2">The sequence shown here is derived from an EMBL/GenBank/DDBJ whole genome shotgun (WGS) entry which is preliminary data.</text>
</comment>
<evidence type="ECO:0000313" key="3">
    <source>
        <dbReference type="Proteomes" id="UP001066276"/>
    </source>
</evidence>
<sequence length="145" mass="16010">MGHSCNLISDNGPVTDRCCRKRTRHVPREFTSLPLPTQQFSVYHPIPFHVRGDERQTEPFRAVTRLENGEGSDGKGSTGEWRTLSWGNEKEDGDNAEASGFLTTDSPAEDRTDDWATRTSSAGGAQRKLRPRLGKSVAPLGAWPS</sequence>
<protein>
    <submittedName>
        <fullName evidence="2">Uncharacterized protein</fullName>
    </submittedName>
</protein>
<feature type="region of interest" description="Disordered" evidence="1">
    <location>
        <begin position="64"/>
        <end position="145"/>
    </location>
</feature>
<gene>
    <name evidence="2" type="ORF">NDU88_000258</name>
</gene>
<keyword evidence="3" id="KW-1185">Reference proteome</keyword>
<name>A0AAV7VW29_PLEWA</name>
<dbReference type="Proteomes" id="UP001066276">
    <property type="component" value="Chromosome 1_2"/>
</dbReference>